<evidence type="ECO:0000313" key="4">
    <source>
        <dbReference type="Proteomes" id="UP000638648"/>
    </source>
</evidence>
<accession>A0A927N036</accession>
<proteinExistence type="predicted"/>
<comment type="caution">
    <text evidence="3">The sequence shown here is derived from an EMBL/GenBank/DDBJ whole genome shotgun (WGS) entry which is preliminary data.</text>
</comment>
<keyword evidence="3" id="KW-0560">Oxidoreductase</keyword>
<feature type="compositionally biased region" description="Polar residues" evidence="1">
    <location>
        <begin position="38"/>
        <end position="48"/>
    </location>
</feature>
<protein>
    <submittedName>
        <fullName evidence="3">Thiosulfate dehydrogenase [quinone] large subunit</fullName>
        <ecNumber evidence="3">1.8.5.2</ecNumber>
    </submittedName>
</protein>
<dbReference type="AlphaFoldDB" id="A0A927N036"/>
<sequence>MSDPGGPGGRRTPFIPHQRTRDCAPDEAGIPSPARPTFPTQRGTSTPSVLPHQRRPTVAAGPSPGQVDLGRVIGTDPVQRSDSRAVHWPAVLRLATAFLLVGAICADALGWRYPAGVGTNHDGSLAHGVLDPAALAGLTGLGVVAVVLLFGVLLRAAAAIGVVLFFVTWASHVGSLDTGVRALVAVVLLVLAASRAGDTWGFGRRWAALPLVRRHRWLR</sequence>
<gene>
    <name evidence="3" type="ORF">HEB94_006562</name>
</gene>
<organism evidence="3 4">
    <name type="scientific">Actinopolymorpha pittospori</name>
    <dbReference type="NCBI Taxonomy" id="648752"/>
    <lineage>
        <taxon>Bacteria</taxon>
        <taxon>Bacillati</taxon>
        <taxon>Actinomycetota</taxon>
        <taxon>Actinomycetes</taxon>
        <taxon>Propionibacteriales</taxon>
        <taxon>Actinopolymorphaceae</taxon>
        <taxon>Actinopolymorpha</taxon>
    </lineage>
</organism>
<evidence type="ECO:0000256" key="1">
    <source>
        <dbReference type="SAM" id="MobiDB-lite"/>
    </source>
</evidence>
<feature type="transmembrane region" description="Helical" evidence="2">
    <location>
        <begin position="90"/>
        <end position="113"/>
    </location>
</feature>
<feature type="transmembrane region" description="Helical" evidence="2">
    <location>
        <begin position="133"/>
        <end position="166"/>
    </location>
</feature>
<keyword evidence="2" id="KW-1133">Transmembrane helix</keyword>
<keyword evidence="4" id="KW-1185">Reference proteome</keyword>
<dbReference type="Proteomes" id="UP000638648">
    <property type="component" value="Unassembled WGS sequence"/>
</dbReference>
<name>A0A927N036_9ACTN</name>
<reference evidence="3" key="1">
    <citation type="submission" date="2020-10" db="EMBL/GenBank/DDBJ databases">
        <title>Sequencing the genomes of 1000 actinobacteria strains.</title>
        <authorList>
            <person name="Klenk H.-P."/>
        </authorList>
    </citation>
    <scope>NUCLEOTIDE SEQUENCE</scope>
    <source>
        <strain evidence="3">DSM 45354</strain>
    </source>
</reference>
<feature type="transmembrane region" description="Helical" evidence="2">
    <location>
        <begin position="178"/>
        <end position="196"/>
    </location>
</feature>
<keyword evidence="2" id="KW-0812">Transmembrane</keyword>
<evidence type="ECO:0000313" key="3">
    <source>
        <dbReference type="EMBL" id="MBE1609714.1"/>
    </source>
</evidence>
<dbReference type="EMBL" id="JADBEM010000001">
    <property type="protein sequence ID" value="MBE1609714.1"/>
    <property type="molecule type" value="Genomic_DNA"/>
</dbReference>
<feature type="region of interest" description="Disordered" evidence="1">
    <location>
        <begin position="1"/>
        <end position="72"/>
    </location>
</feature>
<dbReference type="RefSeq" id="WP_192753246.1">
    <property type="nucleotide sequence ID" value="NZ_BAABJL010000163.1"/>
</dbReference>
<evidence type="ECO:0000256" key="2">
    <source>
        <dbReference type="SAM" id="Phobius"/>
    </source>
</evidence>
<keyword evidence="2" id="KW-0472">Membrane</keyword>
<dbReference type="GO" id="GO:0043831">
    <property type="term" value="F:thiosulfate dehydrogenase (quinone) activity"/>
    <property type="evidence" value="ECO:0007669"/>
    <property type="project" value="UniProtKB-EC"/>
</dbReference>
<dbReference type="EC" id="1.8.5.2" evidence="3"/>